<keyword evidence="3" id="KW-1185">Reference proteome</keyword>
<evidence type="ECO:0008006" key="4">
    <source>
        <dbReference type="Google" id="ProtNLM"/>
    </source>
</evidence>
<feature type="transmembrane region" description="Helical" evidence="1">
    <location>
        <begin position="312"/>
        <end position="335"/>
    </location>
</feature>
<evidence type="ECO:0000256" key="1">
    <source>
        <dbReference type="SAM" id="Phobius"/>
    </source>
</evidence>
<feature type="transmembrane region" description="Helical" evidence="1">
    <location>
        <begin position="284"/>
        <end position="305"/>
    </location>
</feature>
<keyword evidence="1" id="KW-1133">Transmembrane helix</keyword>
<feature type="transmembrane region" description="Helical" evidence="1">
    <location>
        <begin position="125"/>
        <end position="146"/>
    </location>
</feature>
<comment type="caution">
    <text evidence="2">The sequence shown here is derived from an EMBL/GenBank/DDBJ whole genome shotgun (WGS) entry which is preliminary data.</text>
</comment>
<keyword evidence="1" id="KW-0812">Transmembrane</keyword>
<feature type="transmembrane region" description="Helical" evidence="1">
    <location>
        <begin position="56"/>
        <end position="76"/>
    </location>
</feature>
<protein>
    <recommendedName>
        <fullName evidence="4">Corticosteroid-binding protein</fullName>
    </recommendedName>
</protein>
<proteinExistence type="predicted"/>
<keyword evidence="1" id="KW-0472">Membrane</keyword>
<gene>
    <name evidence="2" type="ORF">QBC38DRAFT_469947</name>
</gene>
<dbReference type="AlphaFoldDB" id="A0AAN7BVM9"/>
<feature type="transmembrane region" description="Helical" evidence="1">
    <location>
        <begin position="88"/>
        <end position="105"/>
    </location>
</feature>
<dbReference type="Proteomes" id="UP001301958">
    <property type="component" value="Unassembled WGS sequence"/>
</dbReference>
<evidence type="ECO:0000313" key="2">
    <source>
        <dbReference type="EMBL" id="KAK4230292.1"/>
    </source>
</evidence>
<sequence length="372" mass="41894">MDTPRRHKKPLLHTLPLSLLLIPPIILALLTAYTLFLHSDTNLYLLYSQCHAHSRLPSISHFPLLGPPICFLVSFFQHSASSLRSTSLLSTIFSFLSGLLTISTIESSRICNAPNILIAYPTGPWLVFDFLGGAFVWELIILPAFFHRSKEIITTSSSQNPPENGQSQERHLTNPTEILAIPIAITLGFILPSILFLTLNTPVTIMIWLFFPLWVSLIRQTLRKLFGHLLAQNERWQDTLHLESNKLFTAGMYLLPILCSVLSHVFMIWVLATQPDDRKEMTRSAIKFIVIDTFFVGLTVLYWILVEAGWQVALVMVITSVILGPGAGVCVGWIYREQHVNLGWNSVTFVAVGARRPSDDESHDSEETPLLR</sequence>
<reference evidence="2" key="2">
    <citation type="submission" date="2023-05" db="EMBL/GenBank/DDBJ databases">
        <authorList>
            <consortium name="Lawrence Berkeley National Laboratory"/>
            <person name="Steindorff A."/>
            <person name="Hensen N."/>
            <person name="Bonometti L."/>
            <person name="Westerberg I."/>
            <person name="Brannstrom I.O."/>
            <person name="Guillou S."/>
            <person name="Cros-Aarteil S."/>
            <person name="Calhoun S."/>
            <person name="Haridas S."/>
            <person name="Kuo A."/>
            <person name="Mondo S."/>
            <person name="Pangilinan J."/>
            <person name="Riley R."/>
            <person name="Labutti K."/>
            <person name="Andreopoulos B."/>
            <person name="Lipzen A."/>
            <person name="Chen C."/>
            <person name="Yanf M."/>
            <person name="Daum C."/>
            <person name="Ng V."/>
            <person name="Clum A."/>
            <person name="Ohm R."/>
            <person name="Martin F."/>
            <person name="Silar P."/>
            <person name="Natvig D."/>
            <person name="Lalanne C."/>
            <person name="Gautier V."/>
            <person name="Ament-Velasquez S.L."/>
            <person name="Kruys A."/>
            <person name="Hutchinson M.I."/>
            <person name="Powell A.J."/>
            <person name="Barry K."/>
            <person name="Miller A.N."/>
            <person name="Grigoriev I.V."/>
            <person name="Debuchy R."/>
            <person name="Gladieux P."/>
            <person name="Thoren M.H."/>
            <person name="Johannesson H."/>
        </authorList>
    </citation>
    <scope>NUCLEOTIDE SEQUENCE</scope>
    <source>
        <strain evidence="2">CBS 990.96</strain>
    </source>
</reference>
<evidence type="ECO:0000313" key="3">
    <source>
        <dbReference type="Proteomes" id="UP001301958"/>
    </source>
</evidence>
<feature type="transmembrane region" description="Helical" evidence="1">
    <location>
        <begin position="178"/>
        <end position="199"/>
    </location>
</feature>
<feature type="transmembrane region" description="Helical" evidence="1">
    <location>
        <begin position="12"/>
        <end position="36"/>
    </location>
</feature>
<dbReference type="EMBL" id="MU865300">
    <property type="protein sequence ID" value="KAK4230292.1"/>
    <property type="molecule type" value="Genomic_DNA"/>
</dbReference>
<feature type="transmembrane region" description="Helical" evidence="1">
    <location>
        <begin position="247"/>
        <end position="272"/>
    </location>
</feature>
<name>A0AAN7BVM9_9PEZI</name>
<accession>A0AAN7BVM9</accession>
<organism evidence="2 3">
    <name type="scientific">Podospora fimiseda</name>
    <dbReference type="NCBI Taxonomy" id="252190"/>
    <lineage>
        <taxon>Eukaryota</taxon>
        <taxon>Fungi</taxon>
        <taxon>Dikarya</taxon>
        <taxon>Ascomycota</taxon>
        <taxon>Pezizomycotina</taxon>
        <taxon>Sordariomycetes</taxon>
        <taxon>Sordariomycetidae</taxon>
        <taxon>Sordariales</taxon>
        <taxon>Podosporaceae</taxon>
        <taxon>Podospora</taxon>
    </lineage>
</organism>
<reference evidence="2" key="1">
    <citation type="journal article" date="2023" name="Mol. Phylogenet. Evol.">
        <title>Genome-scale phylogeny and comparative genomics of the fungal order Sordariales.</title>
        <authorList>
            <person name="Hensen N."/>
            <person name="Bonometti L."/>
            <person name="Westerberg I."/>
            <person name="Brannstrom I.O."/>
            <person name="Guillou S."/>
            <person name="Cros-Aarteil S."/>
            <person name="Calhoun S."/>
            <person name="Haridas S."/>
            <person name="Kuo A."/>
            <person name="Mondo S."/>
            <person name="Pangilinan J."/>
            <person name="Riley R."/>
            <person name="LaButti K."/>
            <person name="Andreopoulos B."/>
            <person name="Lipzen A."/>
            <person name="Chen C."/>
            <person name="Yan M."/>
            <person name="Daum C."/>
            <person name="Ng V."/>
            <person name="Clum A."/>
            <person name="Steindorff A."/>
            <person name="Ohm R.A."/>
            <person name="Martin F."/>
            <person name="Silar P."/>
            <person name="Natvig D.O."/>
            <person name="Lalanne C."/>
            <person name="Gautier V."/>
            <person name="Ament-Velasquez S.L."/>
            <person name="Kruys A."/>
            <person name="Hutchinson M.I."/>
            <person name="Powell A.J."/>
            <person name="Barry K."/>
            <person name="Miller A.N."/>
            <person name="Grigoriev I.V."/>
            <person name="Debuchy R."/>
            <person name="Gladieux P."/>
            <person name="Hiltunen Thoren M."/>
            <person name="Johannesson H."/>
        </authorList>
    </citation>
    <scope>NUCLEOTIDE SEQUENCE</scope>
    <source>
        <strain evidence="2">CBS 990.96</strain>
    </source>
</reference>